<organismHost>
    <name type="scientific">Heliosciurus ruwenzorii</name>
    <name type="common">Ruwenzori sun squirrel</name>
    <dbReference type="NCBI Taxonomy" id="226685"/>
</organismHost>
<organism evidence="1 2">
    <name type="scientific">Monkeypox virus</name>
    <name type="common">MPXV</name>
    <dbReference type="NCBI Taxonomy" id="10244"/>
    <lineage>
        <taxon>Viruses</taxon>
        <taxon>Varidnaviria</taxon>
        <taxon>Bamfordvirae</taxon>
        <taxon>Nucleocytoviricota</taxon>
        <taxon>Pokkesviricetes</taxon>
        <taxon>Chitovirales</taxon>
        <taxon>Poxviridae</taxon>
        <taxon>Chordopoxvirinae</taxon>
        <taxon>Orthopoxvirus</taxon>
        <taxon>Orthopoxvirus monkeypox</taxon>
    </lineage>
</organism>
<protein>
    <submittedName>
        <fullName evidence="1">Uncharacterized protein</fullName>
    </submittedName>
</protein>
<evidence type="ECO:0000313" key="1">
    <source>
        <dbReference type="EMBL" id="QGQ59895.1"/>
    </source>
</evidence>
<organismHost>
    <name type="scientific">Cynomys gunnisoni</name>
    <name type="common">Gunnison's prairie dog</name>
    <name type="synonym">Spermophilus gunnisoni</name>
    <dbReference type="NCBI Taxonomy" id="45479"/>
</organismHost>
<name>A0A650BUD5_MONPV</name>
<organismHost>
    <name type="scientific">Gliridae</name>
    <name type="common">dormice</name>
    <dbReference type="NCBI Taxonomy" id="30650"/>
</organismHost>
<dbReference type="EMBL" id="MN648051">
    <property type="protein sequence ID" value="QGQ59895.1"/>
    <property type="molecule type" value="Genomic_DNA"/>
</dbReference>
<dbReference type="Proteomes" id="UP000424348">
    <property type="component" value="Genome"/>
</dbReference>
<organismHost>
    <name type="scientific">Cynomys mexicanus</name>
    <name type="common">Mexican prairie dog</name>
    <dbReference type="NCBI Taxonomy" id="99826"/>
</organismHost>
<organismHost>
    <name type="scientific">Cynomys leucurus</name>
    <name type="common">White-tailed prairie dog</name>
    <dbReference type="NCBI Taxonomy" id="99825"/>
</organismHost>
<accession>A0A650BUD5</accession>
<organismHost>
    <name type="scientific">Mus musculus</name>
    <name type="common">Mouse</name>
    <dbReference type="NCBI Taxonomy" id="10090"/>
</organismHost>
<organismHost>
    <name type="scientific">Cynomys ludovicianus</name>
    <name type="common">Black-tailed prairie dog</name>
    <dbReference type="NCBI Taxonomy" id="45480"/>
</organismHost>
<sequence>MVGVLSNHLMRISGVKSSFFIYNISSLKIFIIDSSVKYLKFSLLMSLKIFRNIVLNDANSIFLLLYLSAYM</sequence>
<organismHost>
    <name type="scientific">Homo sapiens</name>
    <name type="common">Human</name>
    <dbReference type="NCBI Taxonomy" id="9606"/>
</organismHost>
<gene>
    <name evidence="1" type="ORF">PDLMKLCO_00175</name>
</gene>
<organismHost>
    <name type="scientific">Cynomys parvidens</name>
    <name type="common">Utah prairie dog</name>
    <dbReference type="NCBI Taxonomy" id="99827"/>
</organismHost>
<evidence type="ECO:0000313" key="2">
    <source>
        <dbReference type="Proteomes" id="UP000424348"/>
    </source>
</evidence>
<proteinExistence type="predicted"/>
<reference evidence="1 2" key="1">
    <citation type="submission" date="2019-11" db="EMBL/GenBank/DDBJ databases">
        <authorList>
            <person name="Cohen Gihon I."/>
            <person name="Israeli O."/>
            <person name="Shifman O."/>
            <person name="Erez N."/>
            <person name="Melamed S."/>
            <person name="Paran N."/>
            <person name="Beth-Din A."/>
            <person name="Zvi A."/>
        </authorList>
    </citation>
    <scope>NUCLEOTIDE SEQUENCE [LARGE SCALE GENOMIC DNA]</scope>
    <source>
        <strain evidence="1 2">Israel_2018</strain>
    </source>
</reference>